<evidence type="ECO:0000256" key="2">
    <source>
        <dbReference type="ARBA" id="ARBA00008072"/>
    </source>
</evidence>
<evidence type="ECO:0000313" key="9">
    <source>
        <dbReference type="Proteomes" id="UP000237381"/>
    </source>
</evidence>
<dbReference type="SMART" id="SM00829">
    <property type="entry name" value="PKS_ER"/>
    <property type="match status" value="1"/>
</dbReference>
<evidence type="ECO:0000313" key="8">
    <source>
        <dbReference type="EMBL" id="POR54931.1"/>
    </source>
</evidence>
<dbReference type="InterPro" id="IPR020843">
    <property type="entry name" value="ER"/>
</dbReference>
<evidence type="ECO:0000259" key="7">
    <source>
        <dbReference type="SMART" id="SM00829"/>
    </source>
</evidence>
<dbReference type="SUPFAM" id="SSF50129">
    <property type="entry name" value="GroES-like"/>
    <property type="match status" value="1"/>
</dbReference>
<comment type="similarity">
    <text evidence="2">Belongs to the zinc-containing alcohol dehydrogenase family.</text>
</comment>
<dbReference type="CDD" id="cd08240">
    <property type="entry name" value="6_hydroxyhexanoate_dh_like"/>
    <property type="match status" value="1"/>
</dbReference>
<dbReference type="Proteomes" id="UP000237381">
    <property type="component" value="Unassembled WGS sequence"/>
</dbReference>
<dbReference type="InterPro" id="IPR013154">
    <property type="entry name" value="ADH-like_N"/>
</dbReference>
<evidence type="ECO:0000256" key="4">
    <source>
        <dbReference type="ARBA" id="ARBA00022723"/>
    </source>
</evidence>
<dbReference type="PANTHER" id="PTHR42940:SF8">
    <property type="entry name" value="VACUOLAR PROTEIN SORTING-ASSOCIATED PROTEIN 11"/>
    <property type="match status" value="1"/>
</dbReference>
<evidence type="ECO:0000256" key="6">
    <source>
        <dbReference type="ARBA" id="ARBA00023002"/>
    </source>
</evidence>
<comment type="caution">
    <text evidence="8">The sequence shown here is derived from an EMBL/GenBank/DDBJ whole genome shotgun (WGS) entry which is preliminary data.</text>
</comment>
<protein>
    <recommendedName>
        <fullName evidence="3">alcohol dehydrogenase</fullName>
        <ecNumber evidence="3">1.1.1.1</ecNumber>
    </recommendedName>
</protein>
<reference evidence="8 9" key="1">
    <citation type="submission" date="2018-01" db="EMBL/GenBank/DDBJ databases">
        <title>Genomic Encyclopedia of Type Strains, Phase III (KMG-III): the genomes of soil and plant-associated and newly described type strains.</title>
        <authorList>
            <person name="Whitman W."/>
        </authorList>
    </citation>
    <scope>NUCLEOTIDE SEQUENCE [LARGE SCALE GENOMIC DNA]</scope>
    <source>
        <strain evidence="8 9">JCM 18070</strain>
    </source>
</reference>
<dbReference type="Pfam" id="PF00107">
    <property type="entry name" value="ADH_zinc_N"/>
    <property type="match status" value="1"/>
</dbReference>
<dbReference type="InterPro" id="IPR036291">
    <property type="entry name" value="NAD(P)-bd_dom_sf"/>
</dbReference>
<gene>
    <name evidence="8" type="ORF">B0G62_102541</name>
</gene>
<keyword evidence="4" id="KW-0479">Metal-binding</keyword>
<dbReference type="InterPro" id="IPR013149">
    <property type="entry name" value="ADH-like_C"/>
</dbReference>
<dbReference type="EMBL" id="PQGA01000002">
    <property type="protein sequence ID" value="POR54931.1"/>
    <property type="molecule type" value="Genomic_DNA"/>
</dbReference>
<dbReference type="GO" id="GO:0046872">
    <property type="term" value="F:metal ion binding"/>
    <property type="evidence" value="ECO:0007669"/>
    <property type="project" value="UniProtKB-KW"/>
</dbReference>
<name>A0A2S4MJT8_9BURK</name>
<dbReference type="InterPro" id="IPR011032">
    <property type="entry name" value="GroES-like_sf"/>
</dbReference>
<dbReference type="SUPFAM" id="SSF51735">
    <property type="entry name" value="NAD(P)-binding Rossmann-fold domains"/>
    <property type="match status" value="1"/>
</dbReference>
<feature type="domain" description="Enoyl reductase (ER)" evidence="7">
    <location>
        <begin position="12"/>
        <end position="350"/>
    </location>
</feature>
<dbReference type="Gene3D" id="3.40.50.720">
    <property type="entry name" value="NAD(P)-binding Rossmann-like Domain"/>
    <property type="match status" value="1"/>
</dbReference>
<dbReference type="EC" id="1.1.1.1" evidence="3"/>
<keyword evidence="9" id="KW-1185">Reference proteome</keyword>
<dbReference type="GO" id="GO:0004022">
    <property type="term" value="F:alcohol dehydrogenase (NAD+) activity"/>
    <property type="evidence" value="ECO:0007669"/>
    <property type="project" value="UniProtKB-EC"/>
</dbReference>
<proteinExistence type="inferred from homology"/>
<comment type="cofactor">
    <cofactor evidence="1">
        <name>Zn(2+)</name>
        <dbReference type="ChEBI" id="CHEBI:29105"/>
    </cofactor>
</comment>
<dbReference type="Pfam" id="PF08240">
    <property type="entry name" value="ADH_N"/>
    <property type="match status" value="1"/>
</dbReference>
<keyword evidence="6" id="KW-0560">Oxidoreductase</keyword>
<dbReference type="AlphaFoldDB" id="A0A2S4MJT8"/>
<organism evidence="8 9">
    <name type="scientific">Paraburkholderia eburnea</name>
    <dbReference type="NCBI Taxonomy" id="1189126"/>
    <lineage>
        <taxon>Bacteria</taxon>
        <taxon>Pseudomonadati</taxon>
        <taxon>Pseudomonadota</taxon>
        <taxon>Betaproteobacteria</taxon>
        <taxon>Burkholderiales</taxon>
        <taxon>Burkholderiaceae</taxon>
        <taxon>Paraburkholderia</taxon>
    </lineage>
</organism>
<evidence type="ECO:0000256" key="1">
    <source>
        <dbReference type="ARBA" id="ARBA00001947"/>
    </source>
</evidence>
<dbReference type="PANTHER" id="PTHR42940">
    <property type="entry name" value="ALCOHOL DEHYDROGENASE 1-RELATED"/>
    <property type="match status" value="1"/>
</dbReference>
<sequence length="352" mass="36622">MQMRCYCVTHHGQPLELVQRDTPQPQGTEVLVRVQAAGLCHSDLHIWEGYYDLGGGKKLSLADRGIKLPLTLSHEICGEVVAAGPEAGDVKTGAVAVVHPWIGCGQCAACQRGEENICVKPQSLGVMRDGGFADYVIVPHPRYLVDLGGLDPVKAAPLACAGVTTYSAVKKFGERIHQDPVVIIGAGGLGMMAIEVLKALGAKGAVVVDVEPGKREAALKAGALAAIDARASDAVKQIAEATGGGARAVLDLVGATPTVKLALDSCARGGHVVVVGLMGGDITLSLPIIPMRPLRIEGSYVGTLPELRELVALMRAGKMQPASVTQRPLGEVNEALEALAQGKVMGRQVLVP</sequence>
<dbReference type="Gene3D" id="3.90.180.10">
    <property type="entry name" value="Medium-chain alcohol dehydrogenases, catalytic domain"/>
    <property type="match status" value="1"/>
</dbReference>
<accession>A0A2S4MJT8</accession>
<keyword evidence="5" id="KW-0862">Zinc</keyword>
<evidence type="ECO:0000256" key="5">
    <source>
        <dbReference type="ARBA" id="ARBA00022833"/>
    </source>
</evidence>
<evidence type="ECO:0000256" key="3">
    <source>
        <dbReference type="ARBA" id="ARBA00013190"/>
    </source>
</evidence>